<feature type="transmembrane region" description="Helical" evidence="1">
    <location>
        <begin position="12"/>
        <end position="32"/>
    </location>
</feature>
<keyword evidence="1" id="KW-0812">Transmembrane</keyword>
<name>A0A1M7SXJ0_9FIRM</name>
<feature type="transmembrane region" description="Helical" evidence="1">
    <location>
        <begin position="38"/>
        <end position="57"/>
    </location>
</feature>
<dbReference type="EMBL" id="FRDN01000005">
    <property type="protein sequence ID" value="SHN63243.1"/>
    <property type="molecule type" value="Genomic_DNA"/>
</dbReference>
<reference evidence="3" key="1">
    <citation type="submission" date="2016-12" db="EMBL/GenBank/DDBJ databases">
        <authorList>
            <person name="Varghese N."/>
            <person name="Submissions S."/>
        </authorList>
    </citation>
    <scope>NUCLEOTIDE SEQUENCE [LARGE SCALE GENOMIC DNA]</scope>
    <source>
        <strain evidence="3">DSM 11544</strain>
    </source>
</reference>
<organism evidence="2 3">
    <name type="scientific">Desulfitobacterium chlororespirans DSM 11544</name>
    <dbReference type="NCBI Taxonomy" id="1121395"/>
    <lineage>
        <taxon>Bacteria</taxon>
        <taxon>Bacillati</taxon>
        <taxon>Bacillota</taxon>
        <taxon>Clostridia</taxon>
        <taxon>Eubacteriales</taxon>
        <taxon>Desulfitobacteriaceae</taxon>
        <taxon>Desulfitobacterium</taxon>
    </lineage>
</organism>
<sequence length="204" mass="21626">MSEQKWGNPNALGDLTIGLLILAQAFLLFGKVDPLTKIAVVPWLSTGFAILLIVVVVQLRNGDFVGATASGLLGAVLLGHNFVKGIIDLVFLVNGKTPSQEIITGGYTVDGMAFLCSGIILLSMGYLLGHETKWGAFSVWAAALGFLSLAATNLGLGPMFGKIGVWGLMIMAVWLIYSGIANLINGAMQKIVLPLGEPLFMHRK</sequence>
<evidence type="ECO:0000256" key="1">
    <source>
        <dbReference type="SAM" id="Phobius"/>
    </source>
</evidence>
<evidence type="ECO:0000313" key="3">
    <source>
        <dbReference type="Proteomes" id="UP000184010"/>
    </source>
</evidence>
<gene>
    <name evidence="2" type="ORF">SAMN02745215_01286</name>
</gene>
<dbReference type="RefSeq" id="WP_072771833.1">
    <property type="nucleotide sequence ID" value="NZ_FRDN01000005.1"/>
</dbReference>
<feature type="transmembrane region" description="Helical" evidence="1">
    <location>
        <begin position="102"/>
        <end position="122"/>
    </location>
</feature>
<dbReference type="AlphaFoldDB" id="A0A1M7SXJ0"/>
<protein>
    <submittedName>
        <fullName evidence="2">Uncharacterized protein</fullName>
    </submittedName>
</protein>
<keyword evidence="1" id="KW-1133">Transmembrane helix</keyword>
<dbReference type="Proteomes" id="UP000184010">
    <property type="component" value="Unassembled WGS sequence"/>
</dbReference>
<evidence type="ECO:0000313" key="2">
    <source>
        <dbReference type="EMBL" id="SHN63243.1"/>
    </source>
</evidence>
<accession>A0A1M7SXJ0</accession>
<feature type="transmembrane region" description="Helical" evidence="1">
    <location>
        <begin position="163"/>
        <end position="184"/>
    </location>
</feature>
<feature type="transmembrane region" description="Helical" evidence="1">
    <location>
        <begin position="64"/>
        <end position="82"/>
    </location>
</feature>
<keyword evidence="1" id="KW-0472">Membrane</keyword>
<feature type="transmembrane region" description="Helical" evidence="1">
    <location>
        <begin position="134"/>
        <end position="151"/>
    </location>
</feature>
<proteinExistence type="predicted"/>
<keyword evidence="3" id="KW-1185">Reference proteome</keyword>